<organism evidence="2 3">
    <name type="scientific">Szabonella alba</name>
    <dbReference type="NCBI Taxonomy" id="2804194"/>
    <lineage>
        <taxon>Bacteria</taxon>
        <taxon>Pseudomonadati</taxon>
        <taxon>Pseudomonadota</taxon>
        <taxon>Alphaproteobacteria</taxon>
        <taxon>Rhodobacterales</taxon>
        <taxon>Paracoccaceae</taxon>
        <taxon>Szabonella</taxon>
    </lineage>
</organism>
<gene>
    <name evidence="2" type="ORF">JL811_07970</name>
</gene>
<dbReference type="AlphaFoldDB" id="A0A8K0VD74"/>
<sequence>MNGRILFSSCLGLILLSGCSGITLPNPFSGGGGQAEAPAAATDAAEAMQTTSAIRPPAGARTAAELDTSSDAERAAALAPVATPELERTLGQVSVSLGNATEPGFWLRSSLVNERAQGRVVTSLGESLQVDLLPGEGAAQLSLSAFRSLNLPLTGLPQVTVYIR</sequence>
<keyword evidence="3" id="KW-1185">Reference proteome</keyword>
<accession>A0A8K0VD74</accession>
<comment type="caution">
    <text evidence="2">The sequence shown here is derived from an EMBL/GenBank/DDBJ whole genome shotgun (WGS) entry which is preliminary data.</text>
</comment>
<name>A0A8K0VD74_9RHOB</name>
<protein>
    <recommendedName>
        <fullName evidence="4">D-galactarate dehydratase</fullName>
    </recommendedName>
</protein>
<reference evidence="2" key="1">
    <citation type="submission" date="2021-01" db="EMBL/GenBank/DDBJ databases">
        <title>Tabrizicola alba sp. nov. a motile alkaliphilic bacterium isolated from a soda lake.</title>
        <authorList>
            <person name="Szuroczki S."/>
            <person name="Abbaszade G."/>
            <person name="Schumann P."/>
            <person name="Toth E."/>
        </authorList>
    </citation>
    <scope>NUCLEOTIDE SEQUENCE</scope>
    <source>
        <strain evidence="2">DMG-N-6</strain>
    </source>
</reference>
<evidence type="ECO:0000313" key="2">
    <source>
        <dbReference type="EMBL" id="MBL4917157.1"/>
    </source>
</evidence>
<dbReference type="EMBL" id="JAESVN010000003">
    <property type="protein sequence ID" value="MBL4917157.1"/>
    <property type="molecule type" value="Genomic_DNA"/>
</dbReference>
<feature type="compositionally biased region" description="Low complexity" evidence="1">
    <location>
        <begin position="35"/>
        <end position="47"/>
    </location>
</feature>
<dbReference type="Proteomes" id="UP000648908">
    <property type="component" value="Unassembled WGS sequence"/>
</dbReference>
<proteinExistence type="predicted"/>
<evidence type="ECO:0000313" key="3">
    <source>
        <dbReference type="Proteomes" id="UP000648908"/>
    </source>
</evidence>
<evidence type="ECO:0008006" key="4">
    <source>
        <dbReference type="Google" id="ProtNLM"/>
    </source>
</evidence>
<dbReference type="PROSITE" id="PS51257">
    <property type="entry name" value="PROKAR_LIPOPROTEIN"/>
    <property type="match status" value="1"/>
</dbReference>
<evidence type="ECO:0000256" key="1">
    <source>
        <dbReference type="SAM" id="MobiDB-lite"/>
    </source>
</evidence>
<feature type="region of interest" description="Disordered" evidence="1">
    <location>
        <begin position="31"/>
        <end position="52"/>
    </location>
</feature>
<dbReference type="RefSeq" id="WP_202687987.1">
    <property type="nucleotide sequence ID" value="NZ_JAESVN010000003.1"/>
</dbReference>